<dbReference type="InterPro" id="IPR001356">
    <property type="entry name" value="HD"/>
</dbReference>
<dbReference type="Proteomes" id="UP000826195">
    <property type="component" value="Unassembled WGS sequence"/>
</dbReference>
<feature type="DNA-binding region" description="Homeobox" evidence="9">
    <location>
        <begin position="308"/>
        <end position="367"/>
    </location>
</feature>
<dbReference type="PANTHER" id="PTHR24339">
    <property type="entry name" value="HOMEOBOX PROTEIN EMX-RELATED"/>
    <property type="match status" value="1"/>
</dbReference>
<comment type="subcellular location">
    <subcellularLocation>
        <location evidence="1 9 10">Nucleus</location>
    </subcellularLocation>
</comment>
<accession>A0AAV7IT22</accession>
<evidence type="ECO:0000313" key="13">
    <source>
        <dbReference type="EMBL" id="KAH0554932.1"/>
    </source>
</evidence>
<keyword evidence="3" id="KW-0678">Repressor</keyword>
<evidence type="ECO:0000256" key="9">
    <source>
        <dbReference type="PROSITE-ProRule" id="PRU00108"/>
    </source>
</evidence>
<dbReference type="Gene3D" id="1.10.10.60">
    <property type="entry name" value="Homeodomain-like"/>
    <property type="match status" value="1"/>
</dbReference>
<dbReference type="PROSITE" id="PS00027">
    <property type="entry name" value="HOMEOBOX_1"/>
    <property type="match status" value="1"/>
</dbReference>
<evidence type="ECO:0000256" key="3">
    <source>
        <dbReference type="ARBA" id="ARBA00022491"/>
    </source>
</evidence>
<dbReference type="GO" id="GO:0030182">
    <property type="term" value="P:neuron differentiation"/>
    <property type="evidence" value="ECO:0007669"/>
    <property type="project" value="TreeGrafter"/>
</dbReference>
<sequence>MMESCDPSAQTYEDSSDPSESSHFDSNLISYSPSDPKLTGLNLSVCRKVNPGVRVLEKEPADHPNPRPVDLQPRAIQSHGPGHQHHQHHPPHHQFDHFGHDLSLLKPKNFQFERAHVLSDHPDLDKEYGTTRTRRQKLAGEFKEFGLTKNYMMKEFGLVDHQGMMGVGHMGNRIMDGSACEFRSGLGVQRAPNEHSAERRQLLGAIDFGQNVSLPNRMVIHHQPQQQQTTSFTIDAILGKNSQREKYQRCAVGNRKLSRQEYFSTKRTNFTDMTTQFLFPGHQELKTSPVSSCSRVVTDLNMANPGKTKRVRTIFTAEQLERLEGEFARTQYMVGPERLYLAHSLRLTEAQVKVWFQNRRIKWRKVHHEQQTQRVNELRQRSLSSLEDDDCKEPEPGEW</sequence>
<keyword evidence="7" id="KW-0804">Transcription</keyword>
<keyword evidence="6 9" id="KW-0371">Homeobox</keyword>
<feature type="region of interest" description="Disordered" evidence="11">
    <location>
        <begin position="377"/>
        <end position="399"/>
    </location>
</feature>
<dbReference type="Pfam" id="PF00046">
    <property type="entry name" value="Homeodomain"/>
    <property type="match status" value="1"/>
</dbReference>
<evidence type="ECO:0000256" key="1">
    <source>
        <dbReference type="ARBA" id="ARBA00004123"/>
    </source>
</evidence>
<gene>
    <name evidence="13" type="ORF">KQX54_013942</name>
</gene>
<feature type="region of interest" description="Disordered" evidence="11">
    <location>
        <begin position="1"/>
        <end position="33"/>
    </location>
</feature>
<dbReference type="SMART" id="SM00389">
    <property type="entry name" value="HOX"/>
    <property type="match status" value="1"/>
</dbReference>
<keyword evidence="4" id="KW-0805">Transcription regulation</keyword>
<dbReference type="GO" id="GO:0000978">
    <property type="term" value="F:RNA polymerase II cis-regulatory region sequence-specific DNA binding"/>
    <property type="evidence" value="ECO:0007669"/>
    <property type="project" value="TreeGrafter"/>
</dbReference>
<dbReference type="InterPro" id="IPR050877">
    <property type="entry name" value="EMX-VAX-Noto_Homeobox_TFs"/>
</dbReference>
<name>A0AAV7IT22_COTGL</name>
<evidence type="ECO:0000256" key="5">
    <source>
        <dbReference type="ARBA" id="ARBA00023125"/>
    </source>
</evidence>
<evidence type="ECO:0000256" key="10">
    <source>
        <dbReference type="RuleBase" id="RU000682"/>
    </source>
</evidence>
<evidence type="ECO:0000256" key="11">
    <source>
        <dbReference type="SAM" id="MobiDB-lite"/>
    </source>
</evidence>
<dbReference type="GO" id="GO:0000981">
    <property type="term" value="F:DNA-binding transcription factor activity, RNA polymerase II-specific"/>
    <property type="evidence" value="ECO:0007669"/>
    <property type="project" value="InterPro"/>
</dbReference>
<feature type="compositionally biased region" description="Acidic residues" evidence="11">
    <location>
        <begin position="386"/>
        <end position="399"/>
    </location>
</feature>
<dbReference type="FunFam" id="1.10.10.60:FF:000450">
    <property type="entry name" value="Homeobox protein notochord"/>
    <property type="match status" value="1"/>
</dbReference>
<protein>
    <recommendedName>
        <fullName evidence="12">Homeobox domain-containing protein</fullName>
    </recommendedName>
</protein>
<evidence type="ECO:0000256" key="2">
    <source>
        <dbReference type="ARBA" id="ARBA00022473"/>
    </source>
</evidence>
<dbReference type="GO" id="GO:0005634">
    <property type="term" value="C:nucleus"/>
    <property type="evidence" value="ECO:0007669"/>
    <property type="project" value="UniProtKB-SubCell"/>
</dbReference>
<dbReference type="SUPFAM" id="SSF46689">
    <property type="entry name" value="Homeodomain-like"/>
    <property type="match status" value="1"/>
</dbReference>
<evidence type="ECO:0000256" key="6">
    <source>
        <dbReference type="ARBA" id="ARBA00023155"/>
    </source>
</evidence>
<evidence type="ECO:0000313" key="14">
    <source>
        <dbReference type="Proteomes" id="UP000826195"/>
    </source>
</evidence>
<dbReference type="GO" id="GO:0007417">
    <property type="term" value="P:central nervous system development"/>
    <property type="evidence" value="ECO:0007669"/>
    <property type="project" value="TreeGrafter"/>
</dbReference>
<comment type="caution">
    <text evidence="13">The sequence shown here is derived from an EMBL/GenBank/DDBJ whole genome shotgun (WGS) entry which is preliminary data.</text>
</comment>
<feature type="domain" description="Homeobox" evidence="12">
    <location>
        <begin position="306"/>
        <end position="366"/>
    </location>
</feature>
<feature type="region of interest" description="Disordered" evidence="11">
    <location>
        <begin position="56"/>
        <end position="93"/>
    </location>
</feature>
<proteinExistence type="predicted"/>
<reference evidence="13 14" key="1">
    <citation type="journal article" date="2021" name="J. Hered.">
        <title>A chromosome-level genome assembly of the parasitoid wasp, Cotesia glomerata (Hymenoptera: Braconidae).</title>
        <authorList>
            <person name="Pinto B.J."/>
            <person name="Weis J.J."/>
            <person name="Gamble T."/>
            <person name="Ode P.J."/>
            <person name="Paul R."/>
            <person name="Zaspel J.M."/>
        </authorList>
    </citation>
    <scope>NUCLEOTIDE SEQUENCE [LARGE SCALE GENOMIC DNA]</scope>
    <source>
        <strain evidence="13">CgM1</strain>
    </source>
</reference>
<dbReference type="AlphaFoldDB" id="A0AAV7IT22"/>
<dbReference type="InterPro" id="IPR009057">
    <property type="entry name" value="Homeodomain-like_sf"/>
</dbReference>
<feature type="compositionally biased region" description="Basic residues" evidence="11">
    <location>
        <begin position="82"/>
        <end position="92"/>
    </location>
</feature>
<evidence type="ECO:0000256" key="8">
    <source>
        <dbReference type="ARBA" id="ARBA00023242"/>
    </source>
</evidence>
<evidence type="ECO:0000259" key="12">
    <source>
        <dbReference type="PROSITE" id="PS50071"/>
    </source>
</evidence>
<evidence type="ECO:0000256" key="7">
    <source>
        <dbReference type="ARBA" id="ARBA00023163"/>
    </source>
</evidence>
<evidence type="ECO:0000256" key="4">
    <source>
        <dbReference type="ARBA" id="ARBA00023015"/>
    </source>
</evidence>
<organism evidence="13 14">
    <name type="scientific">Cotesia glomerata</name>
    <name type="common">Lepidopteran parasitic wasp</name>
    <name type="synonym">Apanteles glomeratus</name>
    <dbReference type="NCBI Taxonomy" id="32391"/>
    <lineage>
        <taxon>Eukaryota</taxon>
        <taxon>Metazoa</taxon>
        <taxon>Ecdysozoa</taxon>
        <taxon>Arthropoda</taxon>
        <taxon>Hexapoda</taxon>
        <taxon>Insecta</taxon>
        <taxon>Pterygota</taxon>
        <taxon>Neoptera</taxon>
        <taxon>Endopterygota</taxon>
        <taxon>Hymenoptera</taxon>
        <taxon>Apocrita</taxon>
        <taxon>Ichneumonoidea</taxon>
        <taxon>Braconidae</taxon>
        <taxon>Microgastrinae</taxon>
        <taxon>Cotesia</taxon>
    </lineage>
</organism>
<keyword evidence="5 9" id="KW-0238">DNA-binding</keyword>
<keyword evidence="14" id="KW-1185">Reference proteome</keyword>
<dbReference type="CDD" id="cd00086">
    <property type="entry name" value="homeodomain"/>
    <property type="match status" value="1"/>
</dbReference>
<feature type="compositionally biased region" description="Basic and acidic residues" evidence="11">
    <location>
        <begin position="56"/>
        <end position="65"/>
    </location>
</feature>
<dbReference type="PROSITE" id="PS50071">
    <property type="entry name" value="HOMEOBOX_2"/>
    <property type="match status" value="1"/>
</dbReference>
<dbReference type="InterPro" id="IPR017970">
    <property type="entry name" value="Homeobox_CS"/>
</dbReference>
<dbReference type="PANTHER" id="PTHR24339:SF67">
    <property type="entry name" value="GNOT1 HOMEODOMAIN PROTEIN-RELATED"/>
    <property type="match status" value="1"/>
</dbReference>
<dbReference type="EMBL" id="JAHXZJ010001119">
    <property type="protein sequence ID" value="KAH0554932.1"/>
    <property type="molecule type" value="Genomic_DNA"/>
</dbReference>
<keyword evidence="8 9" id="KW-0539">Nucleus</keyword>
<keyword evidence="2" id="KW-0217">Developmental protein</keyword>